<organism evidence="1 2">
    <name type="scientific">Portunus trituberculatus</name>
    <name type="common">Swimming crab</name>
    <name type="synonym">Neptunus trituberculatus</name>
    <dbReference type="NCBI Taxonomy" id="210409"/>
    <lineage>
        <taxon>Eukaryota</taxon>
        <taxon>Metazoa</taxon>
        <taxon>Ecdysozoa</taxon>
        <taxon>Arthropoda</taxon>
        <taxon>Crustacea</taxon>
        <taxon>Multicrustacea</taxon>
        <taxon>Malacostraca</taxon>
        <taxon>Eumalacostraca</taxon>
        <taxon>Eucarida</taxon>
        <taxon>Decapoda</taxon>
        <taxon>Pleocyemata</taxon>
        <taxon>Brachyura</taxon>
        <taxon>Eubrachyura</taxon>
        <taxon>Portunoidea</taxon>
        <taxon>Portunidae</taxon>
        <taxon>Portuninae</taxon>
        <taxon>Portunus</taxon>
    </lineage>
</organism>
<evidence type="ECO:0000313" key="1">
    <source>
        <dbReference type="EMBL" id="MPC54247.1"/>
    </source>
</evidence>
<gene>
    <name evidence="1" type="ORF">E2C01_048157</name>
</gene>
<name>A0A5B7G9V1_PORTR</name>
<protein>
    <submittedName>
        <fullName evidence="1">Uncharacterized protein</fullName>
    </submittedName>
</protein>
<dbReference type="AlphaFoldDB" id="A0A5B7G9V1"/>
<keyword evidence="2" id="KW-1185">Reference proteome</keyword>
<dbReference type="Proteomes" id="UP000324222">
    <property type="component" value="Unassembled WGS sequence"/>
</dbReference>
<accession>A0A5B7G9V1</accession>
<dbReference type="EMBL" id="VSRR010012213">
    <property type="protein sequence ID" value="MPC54247.1"/>
    <property type="molecule type" value="Genomic_DNA"/>
</dbReference>
<sequence length="77" mass="8638">MLGLWLGLGIPRFPERFVRFVRWHVMAGGNFTLLCATINKPRVGDQHGAEQGWLASSRLRMEMKGSVSSKDSDALFC</sequence>
<reference evidence="1 2" key="1">
    <citation type="submission" date="2019-05" db="EMBL/GenBank/DDBJ databases">
        <title>Another draft genome of Portunus trituberculatus and its Hox gene families provides insights of decapod evolution.</title>
        <authorList>
            <person name="Jeong J.-H."/>
            <person name="Song I."/>
            <person name="Kim S."/>
            <person name="Choi T."/>
            <person name="Kim D."/>
            <person name="Ryu S."/>
            <person name="Kim W."/>
        </authorList>
    </citation>
    <scope>NUCLEOTIDE SEQUENCE [LARGE SCALE GENOMIC DNA]</scope>
    <source>
        <tissue evidence="1">Muscle</tissue>
    </source>
</reference>
<evidence type="ECO:0000313" key="2">
    <source>
        <dbReference type="Proteomes" id="UP000324222"/>
    </source>
</evidence>
<comment type="caution">
    <text evidence="1">The sequence shown here is derived from an EMBL/GenBank/DDBJ whole genome shotgun (WGS) entry which is preliminary data.</text>
</comment>
<proteinExistence type="predicted"/>